<dbReference type="RefSeq" id="WP_155089854.1">
    <property type="nucleotide sequence ID" value="NZ_WJYA01000008.1"/>
</dbReference>
<keyword evidence="3" id="KW-1185">Reference proteome</keyword>
<dbReference type="EMBL" id="WJYA01000008">
    <property type="protein sequence ID" value="MTE27833.1"/>
    <property type="molecule type" value="Genomic_DNA"/>
</dbReference>
<evidence type="ECO:0000313" key="2">
    <source>
        <dbReference type="EMBL" id="MTE27833.1"/>
    </source>
</evidence>
<feature type="transmembrane region" description="Helical" evidence="1">
    <location>
        <begin position="208"/>
        <end position="241"/>
    </location>
</feature>
<dbReference type="AlphaFoldDB" id="A0A7K1GFD6"/>
<feature type="transmembrane region" description="Helical" evidence="1">
    <location>
        <begin position="46"/>
        <end position="65"/>
    </location>
</feature>
<comment type="caution">
    <text evidence="2">The sequence shown here is derived from an EMBL/GenBank/DDBJ whole genome shotgun (WGS) entry which is preliminary data.</text>
</comment>
<feature type="transmembrane region" description="Helical" evidence="1">
    <location>
        <begin position="181"/>
        <end position="202"/>
    </location>
</feature>
<keyword evidence="1" id="KW-1133">Transmembrane helix</keyword>
<evidence type="ECO:0000313" key="3">
    <source>
        <dbReference type="Proteomes" id="UP000447545"/>
    </source>
</evidence>
<keyword evidence="1" id="KW-0812">Transmembrane</keyword>
<proteinExistence type="predicted"/>
<feature type="transmembrane region" description="Helical" evidence="1">
    <location>
        <begin position="71"/>
        <end position="86"/>
    </location>
</feature>
<gene>
    <name evidence="2" type="ORF">F1003_12900</name>
</gene>
<keyword evidence="1" id="KW-0472">Membrane</keyword>
<protein>
    <submittedName>
        <fullName evidence="2">Uncharacterized protein</fullName>
    </submittedName>
</protein>
<sequence length="268" mass="31116">MAIQLLLLVLGTYVFIMAQRHVLWKVPLLFVGLLSWFLFRDKIKYPIVWIVPLMFLFIDLIFSYIWMANHHFMLVFMVLAVIFYTYHKRRDILQKNIQILLVVVILASVVQKLESSQFMSGEFYYYMINRGTLFSFFINFFSESLEVTKSNYELLKTLHNTDPNMGKSVVMKDVIPNLGKISIVYAWLTVIMEFSVAILLLLKPKSALTHILFSIMILGILCARFETAFMALLAICGIILCKNQKLRLLFTMIVIGCVTLIVTKIGYH</sequence>
<evidence type="ECO:0000256" key="1">
    <source>
        <dbReference type="SAM" id="Phobius"/>
    </source>
</evidence>
<name>A0A7K1GFD6_9FLAO</name>
<accession>A0A7K1GFD6</accession>
<feature type="transmembrane region" description="Helical" evidence="1">
    <location>
        <begin position="22"/>
        <end position="39"/>
    </location>
</feature>
<dbReference type="Proteomes" id="UP000447545">
    <property type="component" value="Unassembled WGS sequence"/>
</dbReference>
<feature type="transmembrane region" description="Helical" evidence="1">
    <location>
        <begin position="248"/>
        <end position="267"/>
    </location>
</feature>
<reference evidence="2 3" key="1">
    <citation type="submission" date="2019-11" db="EMBL/GenBank/DDBJ databases">
        <title>Winogradskyella ouciana sp. nov., isolated from the hadal seawater of the Mariana Trench.</title>
        <authorList>
            <person name="Liu R."/>
        </authorList>
    </citation>
    <scope>NUCLEOTIDE SEQUENCE [LARGE SCALE GENOMIC DNA]</scope>
    <source>
        <strain evidence="2 3">ZXX205</strain>
    </source>
</reference>
<organism evidence="2 3">
    <name type="scientific">Winogradskyella ouciana</name>
    <dbReference type="NCBI Taxonomy" id="2608631"/>
    <lineage>
        <taxon>Bacteria</taxon>
        <taxon>Pseudomonadati</taxon>
        <taxon>Bacteroidota</taxon>
        <taxon>Flavobacteriia</taxon>
        <taxon>Flavobacteriales</taxon>
        <taxon>Flavobacteriaceae</taxon>
        <taxon>Winogradskyella</taxon>
    </lineage>
</organism>